<proteinExistence type="predicted"/>
<dbReference type="GO" id="GO:0005886">
    <property type="term" value="C:plasma membrane"/>
    <property type="evidence" value="ECO:0007669"/>
    <property type="project" value="TreeGrafter"/>
</dbReference>
<reference evidence="3 4" key="2">
    <citation type="submission" date="2011-10" db="EMBL/GenBank/DDBJ databases">
        <title>The Genome Sequence of Simonsiella muelleri ATCC 29453.</title>
        <authorList>
            <consortium name="The Broad Institute Genome Sequencing Platform"/>
            <consortium name="The Broad Institute Genome Sequencing Center for Infectious Disease"/>
            <person name="Earl A."/>
            <person name="Ward D."/>
            <person name="Feldgarden M."/>
            <person name="Gevers D."/>
            <person name="Izard J."/>
            <person name="Baranova O.V."/>
            <person name="Blanton J.M."/>
            <person name="Tanner A.C."/>
            <person name="Dewhirst F."/>
            <person name="Young S.K."/>
            <person name="Zeng Q."/>
            <person name="Gargeya S."/>
            <person name="Fitzgerald M."/>
            <person name="Haas B."/>
            <person name="Abouelleil A."/>
            <person name="Alvarado L."/>
            <person name="Arachchi H.M."/>
            <person name="Berlin A."/>
            <person name="Brown A."/>
            <person name="Chapman S.B."/>
            <person name="Chen Z."/>
            <person name="Dunbar C."/>
            <person name="Freedman E."/>
            <person name="Gearin G."/>
            <person name="Goldberg J."/>
            <person name="Griggs A."/>
            <person name="Gujja S."/>
            <person name="Heiman D."/>
            <person name="Howarth C."/>
            <person name="Larson L."/>
            <person name="Lui A."/>
            <person name="MacDonald P.J.P."/>
            <person name="Montmayeur A."/>
            <person name="Murphy C."/>
            <person name="Neiman D."/>
            <person name="Pearson M."/>
            <person name="Priest M."/>
            <person name="Roberts A."/>
            <person name="Saif S."/>
            <person name="Shea T."/>
            <person name="Shenoy N."/>
            <person name="Sisk P."/>
            <person name="Stolte C."/>
            <person name="Sykes S."/>
            <person name="Wortman J."/>
            <person name="Nusbaum C."/>
            <person name="Birren B."/>
        </authorList>
    </citation>
    <scope>NUCLEOTIDE SEQUENCE [LARGE SCALE GENOMIC DNA]</scope>
    <source>
        <strain evidence="3 4">ATCC 29453</strain>
    </source>
</reference>
<evidence type="ECO:0000259" key="2">
    <source>
        <dbReference type="SMART" id="SM00014"/>
    </source>
</evidence>
<protein>
    <recommendedName>
        <fullName evidence="2">Phosphatidic acid phosphatase type 2/haloperoxidase domain-containing protein</fullName>
    </recommendedName>
</protein>
<dbReference type="InterPro" id="IPR000326">
    <property type="entry name" value="PAP2/HPO"/>
</dbReference>
<dbReference type="Gene3D" id="1.20.144.10">
    <property type="entry name" value="Phosphatidic acid phosphatase type 2/haloperoxidase"/>
    <property type="match status" value="1"/>
</dbReference>
<dbReference type="HOGENOM" id="CLU_083863_0_0_4"/>
<comment type="caution">
    <text evidence="3">The sequence shown here is derived from an EMBL/GenBank/DDBJ whole genome shotgun (WGS) entry which is preliminary data.</text>
</comment>
<dbReference type="PANTHER" id="PTHR14969">
    <property type="entry name" value="SPHINGOSINE-1-PHOSPHATE PHOSPHOHYDROLASE"/>
    <property type="match status" value="1"/>
</dbReference>
<evidence type="ECO:0000313" key="3">
    <source>
        <dbReference type="EMBL" id="EFG31114.2"/>
    </source>
</evidence>
<dbReference type="eggNOG" id="COG0671">
    <property type="taxonomic scope" value="Bacteria"/>
</dbReference>
<dbReference type="InterPro" id="IPR036938">
    <property type="entry name" value="PAP2/HPO_sf"/>
</dbReference>
<dbReference type="Pfam" id="PF01569">
    <property type="entry name" value="PAP2"/>
    <property type="match status" value="1"/>
</dbReference>
<dbReference type="AlphaFoldDB" id="V9H601"/>
<keyword evidence="1" id="KW-1133">Transmembrane helix</keyword>
<feature type="transmembrane region" description="Helical" evidence="1">
    <location>
        <begin position="219"/>
        <end position="237"/>
    </location>
</feature>
<dbReference type="EMBL" id="ADCY02000029">
    <property type="protein sequence ID" value="EFG31114.2"/>
    <property type="molecule type" value="Genomic_DNA"/>
</dbReference>
<keyword evidence="4" id="KW-1185">Reference proteome</keyword>
<dbReference type="OrthoDB" id="9780918at2"/>
<sequence length="254" mass="29047">MGLSLLSALMLCMPCYFWLTDYHWALNQHVGHSDESLFWIVFTQTGSPPYAVITVLILLILLLYLTRKSYRWQTVVIVCAVSLGTTQAIKSGIKQLVTEPRPYVAQMQTTGYLQSFDLTEKSYYQLKKKERAPIVRDRTAIADEWLVTDYQATELGYSFPSGHTIFAVSWLLLAVGFLAKNRTAVAWLFQAALTIWAAAILYSRVWLGMHYPIDLSTSILLAWVVHLILFGLCVPHWEKKFQIIPKEPQPKSDR</sequence>
<dbReference type="PANTHER" id="PTHR14969:SF54">
    <property type="entry name" value="PHOSPHATIDYLGLYCEROPHOSPHATASE B"/>
    <property type="match status" value="1"/>
</dbReference>
<feature type="domain" description="Phosphatidic acid phosphatase type 2/haloperoxidase" evidence="2">
    <location>
        <begin position="76"/>
        <end position="230"/>
    </location>
</feature>
<organism evidence="3 4">
    <name type="scientific">Simonsiella muelleri ATCC 29453</name>
    <dbReference type="NCBI Taxonomy" id="641147"/>
    <lineage>
        <taxon>Bacteria</taxon>
        <taxon>Pseudomonadati</taxon>
        <taxon>Pseudomonadota</taxon>
        <taxon>Betaproteobacteria</taxon>
        <taxon>Neisseriales</taxon>
        <taxon>Neisseriaceae</taxon>
        <taxon>Simonsiella</taxon>
    </lineage>
</organism>
<reference evidence="3 4" key="1">
    <citation type="submission" date="2010-03" db="EMBL/GenBank/DDBJ databases">
        <authorList>
            <consortium name="The Broad Institute Genome Sequencing Platform"/>
            <person name="Ward D."/>
            <person name="Earl A."/>
            <person name="Feldgarden M."/>
            <person name="Gevers D."/>
            <person name="Young S."/>
            <person name="Zeng Q."/>
            <person name="Koehrsen M."/>
            <person name="Alvarado L."/>
            <person name="Berlin A.M."/>
            <person name="Borenstein D."/>
            <person name="Chapman S.B."/>
            <person name="Chen Z."/>
            <person name="Engels R."/>
            <person name="Freedman E."/>
            <person name="Gellesch M."/>
            <person name="Goldberg J."/>
            <person name="Griggs A."/>
            <person name="Gujja S."/>
            <person name="Heilman E.R."/>
            <person name="Heiman D.I."/>
            <person name="Hepburn T.A."/>
            <person name="Howarth C."/>
            <person name="Jen D."/>
            <person name="Larson L."/>
            <person name="Mehta T."/>
            <person name="Park D."/>
            <person name="Pearson M."/>
            <person name="Richards J."/>
            <person name="Roberts A."/>
            <person name="Saif S."/>
            <person name="Shea T.D."/>
            <person name="Shenoy N."/>
            <person name="Sisk P."/>
            <person name="Stolte C."/>
            <person name="Sykes S.N."/>
            <person name="Walk T."/>
            <person name="White J."/>
            <person name="Yandava C."/>
            <person name="Izard J."/>
            <person name="Baranova O.V."/>
            <person name="Blanton J.M."/>
            <person name="Tanner A.C."/>
            <person name="Dewhirst F."/>
            <person name="Haas B."/>
            <person name="Nusbaum C."/>
            <person name="Birren B."/>
        </authorList>
    </citation>
    <scope>NUCLEOTIDE SEQUENCE [LARGE SCALE GENOMIC DNA]</scope>
    <source>
        <strain evidence="3 4">ATCC 29453</strain>
    </source>
</reference>
<accession>V9H601</accession>
<dbReference type="CDD" id="cd01610">
    <property type="entry name" value="PAP2_like"/>
    <property type="match status" value="1"/>
</dbReference>
<feature type="transmembrane region" description="Helical" evidence="1">
    <location>
        <begin position="157"/>
        <end position="178"/>
    </location>
</feature>
<keyword evidence="1" id="KW-0812">Transmembrane</keyword>
<feature type="transmembrane region" description="Helical" evidence="1">
    <location>
        <begin position="185"/>
        <end position="207"/>
    </location>
</feature>
<gene>
    <name evidence="3" type="ORF">HMPREF9021_00943</name>
</gene>
<dbReference type="SMART" id="SM00014">
    <property type="entry name" value="acidPPc"/>
    <property type="match status" value="1"/>
</dbReference>
<feature type="transmembrane region" description="Helical" evidence="1">
    <location>
        <begin position="47"/>
        <end position="65"/>
    </location>
</feature>
<dbReference type="SUPFAM" id="SSF48317">
    <property type="entry name" value="Acid phosphatase/Vanadium-dependent haloperoxidase"/>
    <property type="match status" value="1"/>
</dbReference>
<evidence type="ECO:0000256" key="1">
    <source>
        <dbReference type="SAM" id="Phobius"/>
    </source>
</evidence>
<evidence type="ECO:0000313" key="4">
    <source>
        <dbReference type="Proteomes" id="UP000017813"/>
    </source>
</evidence>
<dbReference type="Proteomes" id="UP000017813">
    <property type="component" value="Unassembled WGS sequence"/>
</dbReference>
<dbReference type="STRING" id="641147.HMPREF9021_00943"/>
<name>V9H601_9NEIS</name>
<keyword evidence="1" id="KW-0472">Membrane</keyword>
<feature type="transmembrane region" description="Helical" evidence="1">
    <location>
        <begin position="72"/>
        <end position="89"/>
    </location>
</feature>